<dbReference type="RefSeq" id="WP_050799368.1">
    <property type="nucleotide sequence ID" value="NZ_CP090569.1"/>
</dbReference>
<dbReference type="KEGG" id="eps:L0Y14_03975"/>
<dbReference type="SUPFAM" id="SSF143555">
    <property type="entry name" value="FwdE-like"/>
    <property type="match status" value="1"/>
</dbReference>
<dbReference type="Gene3D" id="3.30.1330.130">
    <property type="match status" value="1"/>
</dbReference>
<evidence type="ECO:0008006" key="3">
    <source>
        <dbReference type="Google" id="ProtNLM"/>
    </source>
</evidence>
<organism evidence="1 2">
    <name type="scientific">Candidatus Endoriftia persephonae</name>
    <dbReference type="NCBI Taxonomy" id="393765"/>
    <lineage>
        <taxon>Bacteria</taxon>
        <taxon>Pseudomonadati</taxon>
        <taxon>Pseudomonadota</taxon>
        <taxon>Gammaproteobacteria</taxon>
        <taxon>Chromatiales</taxon>
        <taxon>Sedimenticolaceae</taxon>
        <taxon>Candidatus Endoriftia</taxon>
    </lineage>
</organism>
<dbReference type="EMBL" id="CP090569">
    <property type="protein sequence ID" value="USF88404.1"/>
    <property type="molecule type" value="Genomic_DNA"/>
</dbReference>
<name>A0A9J7A0G5_9GAMM</name>
<evidence type="ECO:0000313" key="1">
    <source>
        <dbReference type="EMBL" id="USF88404.1"/>
    </source>
</evidence>
<dbReference type="AlphaFoldDB" id="A0A9J7A0G5"/>
<gene>
    <name evidence="1" type="ORF">L0Y14_03975</name>
</gene>
<protein>
    <recommendedName>
        <fullName evidence="3">Formylmethanofuran dehydrogenase subunit E domain-containing protein</fullName>
    </recommendedName>
</protein>
<keyword evidence="2" id="KW-1185">Reference proteome</keyword>
<evidence type="ECO:0000313" key="2">
    <source>
        <dbReference type="Proteomes" id="UP001056649"/>
    </source>
</evidence>
<reference evidence="1" key="1">
    <citation type="journal article" date="2022" name="Mol. Ecol. Resour.">
        <title>The complete and closed genome of the facultative generalist Candidatus Endoriftia persephone from deep-sea hydrothermal vents.</title>
        <authorList>
            <person name="de Oliveira A.L."/>
            <person name="Srivastava A."/>
            <person name="Espada-Hinojosa S."/>
            <person name="Bright M."/>
        </authorList>
    </citation>
    <scope>NUCLEOTIDE SEQUENCE</scope>
    <source>
        <strain evidence="1">Tica-EPR-9o50.N</strain>
    </source>
</reference>
<proteinExistence type="predicted"/>
<accession>A0A9J7A0G5</accession>
<dbReference type="Proteomes" id="UP001056649">
    <property type="component" value="Chromosome"/>
</dbReference>
<sequence>MNTMFPQEPSLHFFDPLAELLGAGDGHFTYTFDDAVKLSGHACPTVAGAFLMVVHAMDALYGSETPQRGDILIRIQGAQDQGGLGPISQVFTLLTGAAPENGFQGLGGQHARNDLLRFEPASGDAAGPFTFERGDTGKRITVSYDPSCIPPRPEMGAHLQQILQGSAEAETKEAFRSAWRERVLNILADGGQSTVTVTVIHEST</sequence>